<dbReference type="Pfam" id="PF02518">
    <property type="entry name" value="HATPase_c"/>
    <property type="match status" value="1"/>
</dbReference>
<dbReference type="PANTHER" id="PTHR43047:SF64">
    <property type="entry name" value="HISTIDINE KINASE CONTAINING CHEY-HOMOLOGOUS RECEIVER DOMAIN AND PAS DOMAIN-RELATED"/>
    <property type="match status" value="1"/>
</dbReference>
<evidence type="ECO:0000256" key="1">
    <source>
        <dbReference type="ARBA" id="ARBA00000085"/>
    </source>
</evidence>
<dbReference type="InterPro" id="IPR035965">
    <property type="entry name" value="PAS-like_dom_sf"/>
</dbReference>
<dbReference type="CDD" id="cd00082">
    <property type="entry name" value="HisKA"/>
    <property type="match status" value="1"/>
</dbReference>
<evidence type="ECO:0000259" key="9">
    <source>
        <dbReference type="PROSITE" id="PS50112"/>
    </source>
</evidence>
<dbReference type="SUPFAM" id="SSF55785">
    <property type="entry name" value="PYP-like sensor domain (PAS domain)"/>
    <property type="match status" value="2"/>
</dbReference>
<dbReference type="RefSeq" id="WP_344054739.1">
    <property type="nucleotide sequence ID" value="NZ_BAAAPK010000001.1"/>
</dbReference>
<keyword evidence="5" id="KW-0808">Transferase</keyword>
<dbReference type="PRINTS" id="PR00344">
    <property type="entry name" value="BCTRLSENSOR"/>
</dbReference>
<dbReference type="InterPro" id="IPR036890">
    <property type="entry name" value="HATPase_C_sf"/>
</dbReference>
<keyword evidence="4" id="KW-0597">Phosphoprotein</keyword>
<evidence type="ECO:0000259" key="10">
    <source>
        <dbReference type="PROSITE" id="PS50113"/>
    </source>
</evidence>
<dbReference type="CDD" id="cd16922">
    <property type="entry name" value="HATPase_EvgS-ArcB-TorS-like"/>
    <property type="match status" value="1"/>
</dbReference>
<dbReference type="InterPro" id="IPR000014">
    <property type="entry name" value="PAS"/>
</dbReference>
<dbReference type="Pfam" id="PF00512">
    <property type="entry name" value="HisKA"/>
    <property type="match status" value="1"/>
</dbReference>
<proteinExistence type="predicted"/>
<evidence type="ECO:0000256" key="2">
    <source>
        <dbReference type="ARBA" id="ARBA00004236"/>
    </source>
</evidence>
<dbReference type="PROSITE" id="PS50113">
    <property type="entry name" value="PAC"/>
    <property type="match status" value="1"/>
</dbReference>
<comment type="caution">
    <text evidence="11">The sequence shown here is derived from an EMBL/GenBank/DDBJ whole genome shotgun (WGS) entry which is preliminary data.</text>
</comment>
<dbReference type="EC" id="2.7.13.3" evidence="3"/>
<evidence type="ECO:0000256" key="6">
    <source>
        <dbReference type="ARBA" id="ARBA00022777"/>
    </source>
</evidence>
<dbReference type="SUPFAM" id="SSF47384">
    <property type="entry name" value="Homodimeric domain of signal transducing histidine kinase"/>
    <property type="match status" value="1"/>
</dbReference>
<feature type="domain" description="PAS" evidence="9">
    <location>
        <begin position="315"/>
        <end position="385"/>
    </location>
</feature>
<evidence type="ECO:0000256" key="5">
    <source>
        <dbReference type="ARBA" id="ARBA00022679"/>
    </source>
</evidence>
<dbReference type="SMART" id="SM00388">
    <property type="entry name" value="HisKA"/>
    <property type="match status" value="1"/>
</dbReference>
<evidence type="ECO:0000256" key="7">
    <source>
        <dbReference type="ARBA" id="ARBA00023012"/>
    </source>
</evidence>
<dbReference type="Gene3D" id="3.30.450.20">
    <property type="entry name" value="PAS domain"/>
    <property type="match status" value="2"/>
</dbReference>
<dbReference type="SMART" id="SM00387">
    <property type="entry name" value="HATPase_c"/>
    <property type="match status" value="1"/>
</dbReference>
<dbReference type="InterPro" id="IPR004358">
    <property type="entry name" value="Sig_transdc_His_kin-like_C"/>
</dbReference>
<evidence type="ECO:0000313" key="11">
    <source>
        <dbReference type="EMBL" id="GAA1678748.1"/>
    </source>
</evidence>
<comment type="catalytic activity">
    <reaction evidence="1">
        <text>ATP + protein L-histidine = ADP + protein N-phospho-L-histidine.</text>
        <dbReference type="EC" id="2.7.13.3"/>
    </reaction>
</comment>
<accession>A0ABN2GYL6</accession>
<dbReference type="InterPro" id="IPR000700">
    <property type="entry name" value="PAS-assoc_C"/>
</dbReference>
<feature type="domain" description="PAC" evidence="10">
    <location>
        <begin position="77"/>
        <end position="129"/>
    </location>
</feature>
<dbReference type="InterPro" id="IPR005467">
    <property type="entry name" value="His_kinase_dom"/>
</dbReference>
<dbReference type="Gene3D" id="3.30.565.10">
    <property type="entry name" value="Histidine kinase-like ATPase, C-terminal domain"/>
    <property type="match status" value="1"/>
</dbReference>
<sequence length="675" mass="74298">MNDQTPDVLGEVVFGLPIPMYRTTVDGRFVAGNPALVSLLGAESFEQLRSMHAREIYADPDRRDWLIRRAQAGLPVPVEDLQIRRIDGGLRWVRISSHFVHDDAGEIAYFEGVMEDVTTLHAVDAQLQRSNELLDTLTRMQDQYIAGADVGELFDGLLQDLLTSTGSAYGFIAQLLHDADGPFLRTWAMTDISWNETTREMYRRFGPRGMEFHNLDTLFGRVITDNAAVISNEPLTDRRAAGRPEGHPPLDSFLGVPIRRGDRVTGMVALANRDGGFDEALVHFLAPLTATVGSLIEAATVDRERIEAERRQARHKQLHRLIVEEAADAIVTFRDGGRIVLANRAARELVGDDLSELIDQRIWRFLPPGRARAYARDAADALRAASGMELEVRRLDGDTRPVECTFVRGYYDDEDVTTVIARDITAHKATEEALRNARDAAESTARAKDEILAGVSHELRSPLNAVIGLSSVLQRELHGPLTDRQRTFVAQIESSGRHLLEVITTILDLAKSEAGKLPVDLVECELGAPIAEALGVVKDLAVRQELTVSTDLAADLPPARVDVVHFRAALINLMANAVKFTPAGGKVGIRAQRVGDSVQVTVWDTGIGIAPHDLERIFEPFEQSDSSLSRRYDGTGLGLTLSRRLVEAMGGTLTVTSRLGEGSQFMMTFPATPHH</sequence>
<dbReference type="SMART" id="SM00065">
    <property type="entry name" value="GAF"/>
    <property type="match status" value="1"/>
</dbReference>
<protein>
    <recommendedName>
        <fullName evidence="3">histidine kinase</fullName>
        <ecNumber evidence="3">2.7.13.3</ecNumber>
    </recommendedName>
</protein>
<dbReference type="InterPro" id="IPR003594">
    <property type="entry name" value="HATPase_dom"/>
</dbReference>
<evidence type="ECO:0000313" key="12">
    <source>
        <dbReference type="Proteomes" id="UP001500596"/>
    </source>
</evidence>
<keyword evidence="6" id="KW-0418">Kinase</keyword>
<dbReference type="InterPro" id="IPR003661">
    <property type="entry name" value="HisK_dim/P_dom"/>
</dbReference>
<feature type="domain" description="Histidine kinase" evidence="8">
    <location>
        <begin position="454"/>
        <end position="673"/>
    </location>
</feature>
<dbReference type="SUPFAM" id="SSF55781">
    <property type="entry name" value="GAF domain-like"/>
    <property type="match status" value="1"/>
</dbReference>
<organism evidence="11 12">
    <name type="scientific">Microbacterium lacus</name>
    <dbReference type="NCBI Taxonomy" id="415217"/>
    <lineage>
        <taxon>Bacteria</taxon>
        <taxon>Bacillati</taxon>
        <taxon>Actinomycetota</taxon>
        <taxon>Actinomycetes</taxon>
        <taxon>Micrococcales</taxon>
        <taxon>Microbacteriaceae</taxon>
        <taxon>Microbacterium</taxon>
    </lineage>
</organism>
<name>A0ABN2GYL6_9MICO</name>
<dbReference type="CDD" id="cd00130">
    <property type="entry name" value="PAS"/>
    <property type="match status" value="2"/>
</dbReference>
<dbReference type="Gene3D" id="3.30.450.40">
    <property type="match status" value="1"/>
</dbReference>
<dbReference type="InterPro" id="IPR013656">
    <property type="entry name" value="PAS_4"/>
</dbReference>
<dbReference type="Pfam" id="PF13426">
    <property type="entry name" value="PAS_9"/>
    <property type="match status" value="1"/>
</dbReference>
<keyword evidence="7" id="KW-0902">Two-component regulatory system</keyword>
<dbReference type="Proteomes" id="UP001500596">
    <property type="component" value="Unassembled WGS sequence"/>
</dbReference>
<dbReference type="PANTHER" id="PTHR43047">
    <property type="entry name" value="TWO-COMPONENT HISTIDINE PROTEIN KINASE"/>
    <property type="match status" value="1"/>
</dbReference>
<dbReference type="InterPro" id="IPR029016">
    <property type="entry name" value="GAF-like_dom_sf"/>
</dbReference>
<dbReference type="Gene3D" id="1.10.287.130">
    <property type="match status" value="1"/>
</dbReference>
<dbReference type="NCBIfam" id="TIGR00229">
    <property type="entry name" value="sensory_box"/>
    <property type="match status" value="2"/>
</dbReference>
<dbReference type="InterPro" id="IPR036097">
    <property type="entry name" value="HisK_dim/P_sf"/>
</dbReference>
<dbReference type="Pfam" id="PF13185">
    <property type="entry name" value="GAF_2"/>
    <property type="match status" value="1"/>
</dbReference>
<dbReference type="PROSITE" id="PS50112">
    <property type="entry name" value="PAS"/>
    <property type="match status" value="1"/>
</dbReference>
<evidence type="ECO:0000259" key="8">
    <source>
        <dbReference type="PROSITE" id="PS50109"/>
    </source>
</evidence>
<gene>
    <name evidence="11" type="ORF">GCM10009807_23300</name>
</gene>
<evidence type="ECO:0000256" key="3">
    <source>
        <dbReference type="ARBA" id="ARBA00012438"/>
    </source>
</evidence>
<dbReference type="EMBL" id="BAAAPK010000001">
    <property type="protein sequence ID" value="GAA1678748.1"/>
    <property type="molecule type" value="Genomic_DNA"/>
</dbReference>
<keyword evidence="12" id="KW-1185">Reference proteome</keyword>
<dbReference type="InterPro" id="IPR003018">
    <property type="entry name" value="GAF"/>
</dbReference>
<dbReference type="Pfam" id="PF08448">
    <property type="entry name" value="PAS_4"/>
    <property type="match status" value="1"/>
</dbReference>
<dbReference type="PROSITE" id="PS50109">
    <property type="entry name" value="HIS_KIN"/>
    <property type="match status" value="1"/>
</dbReference>
<dbReference type="SMART" id="SM00091">
    <property type="entry name" value="PAS"/>
    <property type="match status" value="2"/>
</dbReference>
<comment type="subcellular location">
    <subcellularLocation>
        <location evidence="2">Cell membrane</location>
    </subcellularLocation>
</comment>
<evidence type="ECO:0000256" key="4">
    <source>
        <dbReference type="ARBA" id="ARBA00022553"/>
    </source>
</evidence>
<dbReference type="SUPFAM" id="SSF55874">
    <property type="entry name" value="ATPase domain of HSP90 chaperone/DNA topoisomerase II/histidine kinase"/>
    <property type="match status" value="1"/>
</dbReference>
<reference evidence="11 12" key="1">
    <citation type="journal article" date="2019" name="Int. J. Syst. Evol. Microbiol.">
        <title>The Global Catalogue of Microorganisms (GCM) 10K type strain sequencing project: providing services to taxonomists for standard genome sequencing and annotation.</title>
        <authorList>
            <consortium name="The Broad Institute Genomics Platform"/>
            <consortium name="The Broad Institute Genome Sequencing Center for Infectious Disease"/>
            <person name="Wu L."/>
            <person name="Ma J."/>
        </authorList>
    </citation>
    <scope>NUCLEOTIDE SEQUENCE [LARGE SCALE GENOMIC DNA]</scope>
    <source>
        <strain evidence="11 12">JCM 15575</strain>
    </source>
</reference>